<dbReference type="PROSITE" id="PS50088">
    <property type="entry name" value="ANK_REPEAT"/>
    <property type="match status" value="1"/>
</dbReference>
<dbReference type="Pfam" id="PF12796">
    <property type="entry name" value="Ank_2"/>
    <property type="match status" value="1"/>
</dbReference>
<organism evidence="2 3">
    <name type="scientific">Elysia marginata</name>
    <dbReference type="NCBI Taxonomy" id="1093978"/>
    <lineage>
        <taxon>Eukaryota</taxon>
        <taxon>Metazoa</taxon>
        <taxon>Spiralia</taxon>
        <taxon>Lophotrochozoa</taxon>
        <taxon>Mollusca</taxon>
        <taxon>Gastropoda</taxon>
        <taxon>Heterobranchia</taxon>
        <taxon>Euthyneura</taxon>
        <taxon>Panpulmonata</taxon>
        <taxon>Sacoglossa</taxon>
        <taxon>Placobranchoidea</taxon>
        <taxon>Plakobranchidae</taxon>
        <taxon>Elysia</taxon>
    </lineage>
</organism>
<keyword evidence="1" id="KW-0040">ANK repeat</keyword>
<evidence type="ECO:0000313" key="3">
    <source>
        <dbReference type="Proteomes" id="UP000762676"/>
    </source>
</evidence>
<dbReference type="InterPro" id="IPR036770">
    <property type="entry name" value="Ankyrin_rpt-contain_sf"/>
</dbReference>
<dbReference type="PROSITE" id="PS50297">
    <property type="entry name" value="ANK_REP_REGION"/>
    <property type="match status" value="1"/>
</dbReference>
<reference evidence="2 3" key="1">
    <citation type="journal article" date="2021" name="Elife">
        <title>Chloroplast acquisition without the gene transfer in kleptoplastic sea slugs, Plakobranchus ocellatus.</title>
        <authorList>
            <person name="Maeda T."/>
            <person name="Takahashi S."/>
            <person name="Yoshida T."/>
            <person name="Shimamura S."/>
            <person name="Takaki Y."/>
            <person name="Nagai Y."/>
            <person name="Toyoda A."/>
            <person name="Suzuki Y."/>
            <person name="Arimoto A."/>
            <person name="Ishii H."/>
            <person name="Satoh N."/>
            <person name="Nishiyama T."/>
            <person name="Hasebe M."/>
            <person name="Maruyama T."/>
            <person name="Minagawa J."/>
            <person name="Obokata J."/>
            <person name="Shigenobu S."/>
        </authorList>
    </citation>
    <scope>NUCLEOTIDE SEQUENCE [LARGE SCALE GENOMIC DNA]</scope>
</reference>
<dbReference type="Gene3D" id="1.25.40.20">
    <property type="entry name" value="Ankyrin repeat-containing domain"/>
    <property type="match status" value="1"/>
</dbReference>
<evidence type="ECO:0000313" key="2">
    <source>
        <dbReference type="EMBL" id="GFR97231.1"/>
    </source>
</evidence>
<feature type="repeat" description="ANK" evidence="1">
    <location>
        <begin position="10"/>
        <end position="42"/>
    </location>
</feature>
<comment type="caution">
    <text evidence="2">The sequence shown here is derived from an EMBL/GenBank/DDBJ whole genome shotgun (WGS) entry which is preliminary data.</text>
</comment>
<dbReference type="AlphaFoldDB" id="A0AAV4HJB4"/>
<protein>
    <submittedName>
        <fullName evidence="2">Notch-regulated ankyrin repeat-containing protein</fullName>
    </submittedName>
</protein>
<dbReference type="PANTHER" id="PTHR22677:SF4">
    <property type="entry name" value="USHER SYNDROME TYPE-1G PROTEIN-LIKE PROTEIN"/>
    <property type="match status" value="1"/>
</dbReference>
<sequence>MNIPAGPRCHNMTPLHEAVMNRRMDALALLVSRGADLSLIDESGQTPLALARFLNHQDVVEVVEMEQGSIECFTSPKSVL</sequence>
<evidence type="ECO:0000256" key="1">
    <source>
        <dbReference type="PROSITE-ProRule" id="PRU00023"/>
    </source>
</evidence>
<proteinExistence type="predicted"/>
<gene>
    <name evidence="2" type="ORF">ElyMa_006318800</name>
</gene>
<accession>A0AAV4HJB4</accession>
<dbReference type="Proteomes" id="UP000762676">
    <property type="component" value="Unassembled WGS sequence"/>
</dbReference>
<dbReference type="SMART" id="SM00248">
    <property type="entry name" value="ANK"/>
    <property type="match status" value="2"/>
</dbReference>
<name>A0AAV4HJB4_9GAST</name>
<keyword evidence="3" id="KW-1185">Reference proteome</keyword>
<dbReference type="SUPFAM" id="SSF48403">
    <property type="entry name" value="Ankyrin repeat"/>
    <property type="match status" value="1"/>
</dbReference>
<dbReference type="InterPro" id="IPR002110">
    <property type="entry name" value="Ankyrin_rpt"/>
</dbReference>
<dbReference type="EMBL" id="BMAT01012693">
    <property type="protein sequence ID" value="GFR97231.1"/>
    <property type="molecule type" value="Genomic_DNA"/>
</dbReference>
<dbReference type="PANTHER" id="PTHR22677">
    <property type="entry name" value="ANKYRIN REPEAT DOMAIN-CONTAINING PROTEIN 60"/>
    <property type="match status" value="1"/>
</dbReference>
<dbReference type="InterPro" id="IPR039323">
    <property type="entry name" value="ANKRD_45/46/60"/>
</dbReference>